<feature type="domain" description="EamA" evidence="7">
    <location>
        <begin position="201"/>
        <end position="335"/>
    </location>
</feature>
<feature type="transmembrane region" description="Helical" evidence="6">
    <location>
        <begin position="319"/>
        <end position="338"/>
    </location>
</feature>
<evidence type="ECO:0000256" key="5">
    <source>
        <dbReference type="ARBA" id="ARBA00023136"/>
    </source>
</evidence>
<dbReference type="PANTHER" id="PTHR32322">
    <property type="entry name" value="INNER MEMBRANE TRANSPORTER"/>
    <property type="match status" value="1"/>
</dbReference>
<dbReference type="InterPro" id="IPR050638">
    <property type="entry name" value="AA-Vitamin_Transporters"/>
</dbReference>
<feature type="transmembrane region" description="Helical" evidence="6">
    <location>
        <begin position="45"/>
        <end position="65"/>
    </location>
</feature>
<feature type="transmembrane region" description="Helical" evidence="6">
    <location>
        <begin position="175"/>
        <end position="192"/>
    </location>
</feature>
<evidence type="ECO:0000256" key="1">
    <source>
        <dbReference type="ARBA" id="ARBA00004651"/>
    </source>
</evidence>
<proteinExistence type="predicted"/>
<evidence type="ECO:0000313" key="8">
    <source>
        <dbReference type="EMBL" id="VVE59577.1"/>
    </source>
</evidence>
<dbReference type="PANTHER" id="PTHR32322:SF18">
    <property type="entry name" value="S-ADENOSYLMETHIONINE_S-ADENOSYLHOMOCYSTEINE TRANSPORTER"/>
    <property type="match status" value="1"/>
</dbReference>
<gene>
    <name evidence="8" type="ORF">PTE30175_05511</name>
</gene>
<feature type="transmembrane region" description="Helical" evidence="6">
    <location>
        <begin position="263"/>
        <end position="282"/>
    </location>
</feature>
<protein>
    <submittedName>
        <fullName evidence="8">Acetylserine transporter</fullName>
    </submittedName>
</protein>
<feature type="transmembrane region" description="Helical" evidence="6">
    <location>
        <begin position="226"/>
        <end position="251"/>
    </location>
</feature>
<evidence type="ECO:0000313" key="9">
    <source>
        <dbReference type="Proteomes" id="UP000414233"/>
    </source>
</evidence>
<sequence>MALASVTSASPSYLSIVGEAVLHKNKGVTTSRETHRPAPFFATPLGRPTTALLATCLWGSAFPVVKVGYRLLSIPRGNTFLQIEFAGYRFVIASIFLLALTLFSHRSLPTFDRRTFCAVVRVGFAQTFLQYTFFYAGIALSTGTEGAIIAGTVTFFQLGLAHLMHADDRMTASKATAAVIGFSGIVLYHVMANGDVFTLGWGEALMLLAMFSGALGNMLSKQAAPAILPVLSLTAIQMLLGGIGLVVVGAWKTGIMPFRFSVQSGLVLGYLAVVSAVSFLLWNNLMSYNKAGTVSVYLLLVPIFGVSLSSLLLGEPLHWYVVPALAMIAVGIAMTHVGSIGRRAFPVSTD</sequence>
<dbReference type="AlphaFoldDB" id="A0A5E4ZG11"/>
<dbReference type="InterPro" id="IPR000620">
    <property type="entry name" value="EamA_dom"/>
</dbReference>
<dbReference type="InterPro" id="IPR037185">
    <property type="entry name" value="EmrE-like"/>
</dbReference>
<keyword evidence="5 6" id="KW-0472">Membrane</keyword>
<keyword evidence="4 6" id="KW-1133">Transmembrane helix</keyword>
<accession>A0A5E4ZG11</accession>
<dbReference type="EMBL" id="CABPRZ010000045">
    <property type="protein sequence ID" value="VVE59577.1"/>
    <property type="molecule type" value="Genomic_DNA"/>
</dbReference>
<evidence type="ECO:0000256" key="4">
    <source>
        <dbReference type="ARBA" id="ARBA00022989"/>
    </source>
</evidence>
<evidence type="ECO:0000256" key="6">
    <source>
        <dbReference type="SAM" id="Phobius"/>
    </source>
</evidence>
<dbReference type="SUPFAM" id="SSF103481">
    <property type="entry name" value="Multidrug resistance efflux transporter EmrE"/>
    <property type="match status" value="2"/>
</dbReference>
<organism evidence="8 9">
    <name type="scientific">Pandoraea terrae</name>
    <dbReference type="NCBI Taxonomy" id="1537710"/>
    <lineage>
        <taxon>Bacteria</taxon>
        <taxon>Pseudomonadati</taxon>
        <taxon>Pseudomonadota</taxon>
        <taxon>Betaproteobacteria</taxon>
        <taxon>Burkholderiales</taxon>
        <taxon>Burkholderiaceae</taxon>
        <taxon>Pandoraea</taxon>
    </lineage>
</organism>
<evidence type="ECO:0000259" key="7">
    <source>
        <dbReference type="Pfam" id="PF00892"/>
    </source>
</evidence>
<reference evidence="8 9" key="1">
    <citation type="submission" date="2019-08" db="EMBL/GenBank/DDBJ databases">
        <authorList>
            <person name="Peeters C."/>
        </authorList>
    </citation>
    <scope>NUCLEOTIDE SEQUENCE [LARGE SCALE GENOMIC DNA]</scope>
    <source>
        <strain evidence="8 9">LMG 30175</strain>
    </source>
</reference>
<feature type="transmembrane region" description="Helical" evidence="6">
    <location>
        <begin position="198"/>
        <end position="219"/>
    </location>
</feature>
<comment type="subcellular location">
    <subcellularLocation>
        <location evidence="1">Cell membrane</location>
        <topology evidence="1">Multi-pass membrane protein</topology>
    </subcellularLocation>
</comment>
<dbReference type="Pfam" id="PF00892">
    <property type="entry name" value="EamA"/>
    <property type="match status" value="2"/>
</dbReference>
<keyword evidence="2" id="KW-1003">Cell membrane</keyword>
<dbReference type="Proteomes" id="UP000414233">
    <property type="component" value="Unassembled WGS sequence"/>
</dbReference>
<keyword evidence="3 6" id="KW-0812">Transmembrane</keyword>
<feature type="transmembrane region" description="Helical" evidence="6">
    <location>
        <begin position="85"/>
        <end position="103"/>
    </location>
</feature>
<name>A0A5E4ZG11_9BURK</name>
<evidence type="ECO:0000256" key="3">
    <source>
        <dbReference type="ARBA" id="ARBA00022692"/>
    </source>
</evidence>
<keyword evidence="9" id="KW-1185">Reference proteome</keyword>
<evidence type="ECO:0000256" key="2">
    <source>
        <dbReference type="ARBA" id="ARBA00022475"/>
    </source>
</evidence>
<dbReference type="GO" id="GO:0005886">
    <property type="term" value="C:plasma membrane"/>
    <property type="evidence" value="ECO:0007669"/>
    <property type="project" value="UniProtKB-SubCell"/>
</dbReference>
<feature type="domain" description="EamA" evidence="7">
    <location>
        <begin position="51"/>
        <end position="187"/>
    </location>
</feature>
<feature type="transmembrane region" description="Helical" evidence="6">
    <location>
        <begin position="294"/>
        <end position="313"/>
    </location>
</feature>